<reference evidence="4 5" key="1">
    <citation type="journal article" date="2019" name="Environ. Microbiol.">
        <title>Species interactions and distinct microbial communities in high Arctic permafrost affected cryosols are associated with the CH4 and CO2 gas fluxes.</title>
        <authorList>
            <person name="Altshuler I."/>
            <person name="Hamel J."/>
            <person name="Turney S."/>
            <person name="Magnuson E."/>
            <person name="Levesque R."/>
            <person name="Greer C."/>
            <person name="Whyte L.G."/>
        </authorList>
    </citation>
    <scope>NUCLEOTIDE SEQUENCE [LARGE SCALE GENOMIC DNA]</scope>
    <source>
        <strain evidence="4 5">S5.20</strain>
    </source>
</reference>
<evidence type="ECO:0000313" key="5">
    <source>
        <dbReference type="Proteomes" id="UP000320095"/>
    </source>
</evidence>
<dbReference type="RefSeq" id="WP_140691457.1">
    <property type="nucleotide sequence ID" value="NZ_RCZG01000004.1"/>
</dbReference>
<dbReference type="InterPro" id="IPR055370">
    <property type="entry name" value="Lsr2_DNA-bd"/>
</dbReference>
<dbReference type="InterPro" id="IPR036625">
    <property type="entry name" value="E3-bd_dom_sf"/>
</dbReference>
<dbReference type="Proteomes" id="UP000320095">
    <property type="component" value="Unassembled WGS sequence"/>
</dbReference>
<dbReference type="GO" id="GO:0003677">
    <property type="term" value="F:DNA binding"/>
    <property type="evidence" value="ECO:0007669"/>
    <property type="project" value="UniProtKB-KW"/>
</dbReference>
<dbReference type="GO" id="GO:0016746">
    <property type="term" value="F:acyltransferase activity"/>
    <property type="evidence" value="ECO:0007669"/>
    <property type="project" value="InterPro"/>
</dbReference>
<dbReference type="Gene3D" id="3.30.60.230">
    <property type="entry name" value="Lsr2, dimerization domain"/>
    <property type="match status" value="1"/>
</dbReference>
<dbReference type="InterPro" id="IPR024412">
    <property type="entry name" value="Lsr2_dim_dom"/>
</dbReference>
<evidence type="ECO:0000259" key="2">
    <source>
        <dbReference type="Pfam" id="PF11774"/>
    </source>
</evidence>
<feature type="domain" description="Lsr2 dimerization" evidence="2">
    <location>
        <begin position="1"/>
        <end position="57"/>
    </location>
</feature>
<keyword evidence="1" id="KW-0238">DNA-binding</keyword>
<dbReference type="OrthoDB" id="4113332at2"/>
<dbReference type="Pfam" id="PF11774">
    <property type="entry name" value="Lsr2"/>
    <property type="match status" value="1"/>
</dbReference>
<sequence length="115" mass="13230">MGKRKSVPLIDDLDGTTADETVEFGLDGLLYSIELSSANAEALRRTVEEWADRGRRVRAQQRRHLVRADPWRKQVSGQERVQIREWCHANGYRVGRRGPLPFEAVDAYRSAHSQR</sequence>
<protein>
    <submittedName>
        <fullName evidence="4">Lsr2 family protein</fullName>
    </submittedName>
</protein>
<accession>A0A502EC74</accession>
<proteinExistence type="predicted"/>
<feature type="domain" description="Lsr2 DNA-binding" evidence="3">
    <location>
        <begin position="81"/>
        <end position="111"/>
    </location>
</feature>
<keyword evidence="5" id="KW-1185">Reference proteome</keyword>
<evidence type="ECO:0000256" key="1">
    <source>
        <dbReference type="ARBA" id="ARBA00023125"/>
    </source>
</evidence>
<evidence type="ECO:0000313" key="4">
    <source>
        <dbReference type="EMBL" id="TPG34552.1"/>
    </source>
</evidence>
<dbReference type="InterPro" id="IPR042261">
    <property type="entry name" value="Lsr2-like_dimerization"/>
</dbReference>
<name>A0A502EC74_9MYCO</name>
<gene>
    <name evidence="4" type="ORF">EAH80_13570</name>
</gene>
<dbReference type="Pfam" id="PF23359">
    <property type="entry name" value="Lsr2_DNA-bd"/>
    <property type="match status" value="1"/>
</dbReference>
<organism evidence="4 5">
    <name type="scientific">Mycolicibacterium hodleri</name>
    <dbReference type="NCBI Taxonomy" id="49897"/>
    <lineage>
        <taxon>Bacteria</taxon>
        <taxon>Bacillati</taxon>
        <taxon>Actinomycetota</taxon>
        <taxon>Actinomycetes</taxon>
        <taxon>Mycobacteriales</taxon>
        <taxon>Mycobacteriaceae</taxon>
        <taxon>Mycolicibacterium</taxon>
    </lineage>
</organism>
<evidence type="ECO:0000259" key="3">
    <source>
        <dbReference type="Pfam" id="PF23359"/>
    </source>
</evidence>
<dbReference type="Gene3D" id="4.10.320.10">
    <property type="entry name" value="E3-binding domain"/>
    <property type="match status" value="1"/>
</dbReference>
<dbReference type="AlphaFoldDB" id="A0A502EC74"/>
<comment type="caution">
    <text evidence="4">The sequence shown here is derived from an EMBL/GenBank/DDBJ whole genome shotgun (WGS) entry which is preliminary data.</text>
</comment>
<dbReference type="EMBL" id="RCZG01000004">
    <property type="protein sequence ID" value="TPG34552.1"/>
    <property type="molecule type" value="Genomic_DNA"/>
</dbReference>